<keyword evidence="2" id="KW-0732">Signal</keyword>
<proteinExistence type="predicted"/>
<sequence length="250" mass="27622">MINHPRLLSAVLLCVMAALSFAGTKLRFLHPKEDDGKNEDITLVISATLTLLGLIIGFMFSMATSRYDQRRLYEEGEANAIGTEWVRCDLMPASEAAATRGLLRQYVQSRIDFYNSDEGNKLGVIDRQSSQLQTQLWKSIQPIAATQPTPVTALVVSGMNDVLNSQGYTQFSWWNRIPTTAWVLLVTIACVSNLLVGYGTGRRRARSGLLIVLPVLVAVAIFLVADIDSPRGGVIRVHPRDLVTLQQTLH</sequence>
<keyword evidence="1" id="KW-0472">Membrane</keyword>
<evidence type="ECO:0000313" key="3">
    <source>
        <dbReference type="EMBL" id="MFN2974299.1"/>
    </source>
</evidence>
<feature type="transmembrane region" description="Helical" evidence="1">
    <location>
        <begin position="41"/>
        <end position="63"/>
    </location>
</feature>
<dbReference type="RefSeq" id="WP_263414133.1">
    <property type="nucleotide sequence ID" value="NZ_BAABBH010000001.1"/>
</dbReference>
<evidence type="ECO:0008006" key="5">
    <source>
        <dbReference type="Google" id="ProtNLM"/>
    </source>
</evidence>
<keyword evidence="4" id="KW-1185">Reference proteome</keyword>
<feature type="signal peptide" evidence="2">
    <location>
        <begin position="1"/>
        <end position="22"/>
    </location>
</feature>
<evidence type="ECO:0000313" key="4">
    <source>
        <dbReference type="Proteomes" id="UP001634747"/>
    </source>
</evidence>
<name>A0ABW9KF75_9BACT</name>
<dbReference type="Proteomes" id="UP001634747">
    <property type="component" value="Unassembled WGS sequence"/>
</dbReference>
<comment type="caution">
    <text evidence="3">The sequence shown here is derived from an EMBL/GenBank/DDBJ whole genome shotgun (WGS) entry which is preliminary data.</text>
</comment>
<gene>
    <name evidence="3" type="ORF">ACK2TP_00845</name>
</gene>
<evidence type="ECO:0000256" key="2">
    <source>
        <dbReference type="SAM" id="SignalP"/>
    </source>
</evidence>
<accession>A0ABW9KF75</accession>
<evidence type="ECO:0000256" key="1">
    <source>
        <dbReference type="SAM" id="Phobius"/>
    </source>
</evidence>
<dbReference type="InterPro" id="IPR025333">
    <property type="entry name" value="DUF4239"/>
</dbReference>
<feature type="chain" id="PRO_5046835439" description="DUF4239 domain-containing protein" evidence="2">
    <location>
        <begin position="23"/>
        <end position="250"/>
    </location>
</feature>
<protein>
    <recommendedName>
        <fullName evidence="5">DUF4239 domain-containing protein</fullName>
    </recommendedName>
</protein>
<reference evidence="3 4" key="1">
    <citation type="submission" date="2024-12" db="EMBL/GenBank/DDBJ databases">
        <authorList>
            <person name="Lee Y."/>
        </authorList>
    </citation>
    <scope>NUCLEOTIDE SEQUENCE [LARGE SCALE GENOMIC DNA]</scope>
    <source>
        <strain evidence="3 4">03SUJ4</strain>
    </source>
</reference>
<feature type="transmembrane region" description="Helical" evidence="1">
    <location>
        <begin position="207"/>
        <end position="227"/>
    </location>
</feature>
<keyword evidence="1" id="KW-1133">Transmembrane helix</keyword>
<dbReference type="EMBL" id="JBJYXY010000001">
    <property type="protein sequence ID" value="MFN2974299.1"/>
    <property type="molecule type" value="Genomic_DNA"/>
</dbReference>
<keyword evidence="1" id="KW-0812">Transmembrane</keyword>
<organism evidence="3 4">
    <name type="scientific">Terriglobus aquaticus</name>
    <dbReference type="NCBI Taxonomy" id="940139"/>
    <lineage>
        <taxon>Bacteria</taxon>
        <taxon>Pseudomonadati</taxon>
        <taxon>Acidobacteriota</taxon>
        <taxon>Terriglobia</taxon>
        <taxon>Terriglobales</taxon>
        <taxon>Acidobacteriaceae</taxon>
        <taxon>Terriglobus</taxon>
    </lineage>
</organism>
<dbReference type="Pfam" id="PF14023">
    <property type="entry name" value="Bestrophin-like"/>
    <property type="match status" value="1"/>
</dbReference>